<proteinExistence type="predicted"/>
<evidence type="ECO:0000313" key="2">
    <source>
        <dbReference type="Proteomes" id="UP000198852"/>
    </source>
</evidence>
<dbReference type="EMBL" id="FOZX01000001">
    <property type="protein sequence ID" value="SFS41333.1"/>
    <property type="molecule type" value="Genomic_DNA"/>
</dbReference>
<evidence type="ECO:0000313" key="1">
    <source>
        <dbReference type="EMBL" id="SFS41333.1"/>
    </source>
</evidence>
<dbReference type="STRING" id="95161.SAMN05660874_00930"/>
<dbReference type="Proteomes" id="UP000198852">
    <property type="component" value="Unassembled WGS sequence"/>
</dbReference>
<dbReference type="OrthoDB" id="3694991at2"/>
<name>A0A1I6PM90_9PSEU</name>
<dbReference type="Pfam" id="PF14430">
    <property type="entry name" value="Imm1"/>
    <property type="match status" value="1"/>
</dbReference>
<sequence>MTSPAVPEVLRTQFFTVSSGLDADELFQLMRDFEASREGHASGLCWEITADPDDWGADCLVVGVRGDVGALEWYGATSCVPASDLNADGVEYYTFDGHVRAVHPGAEVDVETVRRALREFLTTGEQPTSVAWREFDPYQL</sequence>
<gene>
    <name evidence="1" type="ORF">SAMN05660874_00930</name>
</gene>
<reference evidence="2" key="1">
    <citation type="submission" date="2016-10" db="EMBL/GenBank/DDBJ databases">
        <authorList>
            <person name="Varghese N."/>
            <person name="Submissions S."/>
        </authorList>
    </citation>
    <scope>NUCLEOTIDE SEQUENCE [LARGE SCALE GENOMIC DNA]</scope>
    <source>
        <strain evidence="2">DSM 44771</strain>
    </source>
</reference>
<protein>
    <submittedName>
        <fullName evidence="1">Immunity protein Imm1</fullName>
    </submittedName>
</protein>
<dbReference type="InterPro" id="IPR025680">
    <property type="entry name" value="DddI"/>
</dbReference>
<dbReference type="AlphaFoldDB" id="A0A1I6PM90"/>
<keyword evidence="2" id="KW-1185">Reference proteome</keyword>
<accession>A0A1I6PM90</accession>
<organism evidence="1 2">
    <name type="scientific">Saccharopolyspora flava</name>
    <dbReference type="NCBI Taxonomy" id="95161"/>
    <lineage>
        <taxon>Bacteria</taxon>
        <taxon>Bacillati</taxon>
        <taxon>Actinomycetota</taxon>
        <taxon>Actinomycetes</taxon>
        <taxon>Pseudonocardiales</taxon>
        <taxon>Pseudonocardiaceae</taxon>
        <taxon>Saccharopolyspora</taxon>
    </lineage>
</organism>
<dbReference type="RefSeq" id="WP_093413894.1">
    <property type="nucleotide sequence ID" value="NZ_FOZX01000001.1"/>
</dbReference>